<dbReference type="PROSITE" id="PS00523">
    <property type="entry name" value="SULFATASE_1"/>
    <property type="match status" value="1"/>
</dbReference>
<comment type="caution">
    <text evidence="7">The sequence shown here is derived from an EMBL/GenBank/DDBJ whole genome shotgun (WGS) entry which is preliminary data.</text>
</comment>
<dbReference type="PANTHER" id="PTHR42693">
    <property type="entry name" value="ARYLSULFATASE FAMILY MEMBER"/>
    <property type="match status" value="1"/>
</dbReference>
<reference evidence="7 8" key="1">
    <citation type="submission" date="2024-04" db="EMBL/GenBank/DDBJ databases">
        <title>Luteolibacter sp. isolated from soil.</title>
        <authorList>
            <person name="An J."/>
        </authorList>
    </citation>
    <scope>NUCLEOTIDE SEQUENCE [LARGE SCALE GENOMIC DNA]</scope>
    <source>
        <strain evidence="7 8">Y139</strain>
    </source>
</reference>
<sequence>MEPFRFCLRALALGTLAVGIAHAASPNIVFILSDDMGYGDPHYAGGKVPTPNLDRLTTEGMRFTDAHTSSAVCTPTRYGVLTGRYNWRSTLKDGVLQGNSPPLLGNDRTTVAEFLKEAGYRTAVFGKWHLGLGWSKLAKNRTAESGPTEGTGWGLDYEKKVTRGPLTEGFDEDFIIPASLDMAPFVYLRNDKPTAIPTVTKTWVRPGAAAADFEAVNCIPDFAKEARGFIRRSAEAKDKPFFLYLPLSSPHTPLVPSEAWKGKSGIGDYGDFLMETDWAVGEVLAELEAQGVAKDTLLVFTSDNGFAPYVGLKEQIDKGHKPVGDLRGAKADVYEGGHRVPFIVRWPGVVKAGSSSSATICLNDFFATAADAIGKLSDIPPSAAEDSFTLMPLLKGTDGYARAFTIHHSVNGSFAIRQGDWKLCLCSDSGGWSDPKPGTPEAKAAYPVQLFDLAKDPAEKKNLAESEPERVKELAAVLAKAIREGRTRPGAPQSNDGKAIEFPERVTELLPVLKD</sequence>
<dbReference type="InterPro" id="IPR050738">
    <property type="entry name" value="Sulfatase"/>
</dbReference>
<dbReference type="Pfam" id="PF00884">
    <property type="entry name" value="Sulfatase"/>
    <property type="match status" value="1"/>
</dbReference>
<evidence type="ECO:0000256" key="3">
    <source>
        <dbReference type="ARBA" id="ARBA00022801"/>
    </source>
</evidence>
<accession>A0ABU9ARG3</accession>
<keyword evidence="5" id="KW-0732">Signal</keyword>
<organism evidence="7 8">
    <name type="scientific">Luteolibacter soli</name>
    <dbReference type="NCBI Taxonomy" id="3135280"/>
    <lineage>
        <taxon>Bacteria</taxon>
        <taxon>Pseudomonadati</taxon>
        <taxon>Verrucomicrobiota</taxon>
        <taxon>Verrucomicrobiia</taxon>
        <taxon>Verrucomicrobiales</taxon>
        <taxon>Verrucomicrobiaceae</taxon>
        <taxon>Luteolibacter</taxon>
    </lineage>
</organism>
<dbReference type="Gene3D" id="3.40.720.10">
    <property type="entry name" value="Alkaline Phosphatase, subunit A"/>
    <property type="match status" value="1"/>
</dbReference>
<keyword evidence="3" id="KW-0378">Hydrolase</keyword>
<keyword evidence="4" id="KW-0106">Calcium</keyword>
<protein>
    <submittedName>
        <fullName evidence="7">Arylsulfatase</fullName>
    </submittedName>
</protein>
<evidence type="ECO:0000259" key="6">
    <source>
        <dbReference type="Pfam" id="PF00884"/>
    </source>
</evidence>
<keyword evidence="8" id="KW-1185">Reference proteome</keyword>
<comment type="similarity">
    <text evidence="1">Belongs to the sulfatase family.</text>
</comment>
<dbReference type="CDD" id="cd16143">
    <property type="entry name" value="ARS_like"/>
    <property type="match status" value="1"/>
</dbReference>
<gene>
    <name evidence="7" type="ORF">WKV53_04595</name>
</gene>
<dbReference type="RefSeq" id="WP_341403174.1">
    <property type="nucleotide sequence ID" value="NZ_JBBUKT010000001.1"/>
</dbReference>
<evidence type="ECO:0000256" key="5">
    <source>
        <dbReference type="SAM" id="SignalP"/>
    </source>
</evidence>
<evidence type="ECO:0000313" key="8">
    <source>
        <dbReference type="Proteomes" id="UP001371305"/>
    </source>
</evidence>
<dbReference type="Gene3D" id="3.30.1120.10">
    <property type="match status" value="1"/>
</dbReference>
<evidence type="ECO:0000256" key="2">
    <source>
        <dbReference type="ARBA" id="ARBA00022723"/>
    </source>
</evidence>
<feature type="signal peptide" evidence="5">
    <location>
        <begin position="1"/>
        <end position="23"/>
    </location>
</feature>
<dbReference type="InterPro" id="IPR024607">
    <property type="entry name" value="Sulfatase_CS"/>
</dbReference>
<dbReference type="InterPro" id="IPR000917">
    <property type="entry name" value="Sulfatase_N"/>
</dbReference>
<keyword evidence="2" id="KW-0479">Metal-binding</keyword>
<evidence type="ECO:0000313" key="7">
    <source>
        <dbReference type="EMBL" id="MEK7949756.1"/>
    </source>
</evidence>
<name>A0ABU9ARG3_9BACT</name>
<evidence type="ECO:0000256" key="1">
    <source>
        <dbReference type="ARBA" id="ARBA00008779"/>
    </source>
</evidence>
<evidence type="ECO:0000256" key="4">
    <source>
        <dbReference type="ARBA" id="ARBA00022837"/>
    </source>
</evidence>
<dbReference type="Proteomes" id="UP001371305">
    <property type="component" value="Unassembled WGS sequence"/>
</dbReference>
<dbReference type="PANTHER" id="PTHR42693:SF53">
    <property type="entry name" value="ENDO-4-O-SULFATASE"/>
    <property type="match status" value="1"/>
</dbReference>
<dbReference type="InterPro" id="IPR017850">
    <property type="entry name" value="Alkaline_phosphatase_core_sf"/>
</dbReference>
<feature type="chain" id="PRO_5047063851" evidence="5">
    <location>
        <begin position="24"/>
        <end position="515"/>
    </location>
</feature>
<feature type="domain" description="Sulfatase N-terminal" evidence="6">
    <location>
        <begin position="26"/>
        <end position="374"/>
    </location>
</feature>
<dbReference type="SUPFAM" id="SSF53649">
    <property type="entry name" value="Alkaline phosphatase-like"/>
    <property type="match status" value="1"/>
</dbReference>
<dbReference type="EMBL" id="JBBUKT010000001">
    <property type="protein sequence ID" value="MEK7949756.1"/>
    <property type="molecule type" value="Genomic_DNA"/>
</dbReference>
<proteinExistence type="inferred from homology"/>